<dbReference type="InterPro" id="IPR050721">
    <property type="entry name" value="Trk_Ktr_HKT_K-transport"/>
</dbReference>
<feature type="non-terminal residue" evidence="5">
    <location>
        <position position="286"/>
    </location>
</feature>
<dbReference type="PROSITE" id="PS51201">
    <property type="entry name" value="RCK_N"/>
    <property type="match status" value="1"/>
</dbReference>
<dbReference type="SUPFAM" id="SSF116726">
    <property type="entry name" value="TrkA C-terminal domain-like"/>
    <property type="match status" value="1"/>
</dbReference>
<evidence type="ECO:0000259" key="4">
    <source>
        <dbReference type="PROSITE" id="PS51202"/>
    </source>
</evidence>
<protein>
    <recommendedName>
        <fullName evidence="6">Trk system potassium uptake protein TrkA</fullName>
    </recommendedName>
</protein>
<dbReference type="PANTHER" id="PTHR43833:SF5">
    <property type="entry name" value="TRK SYSTEM POTASSIUM UPTAKE PROTEIN TRKA"/>
    <property type="match status" value="1"/>
</dbReference>
<proteinExistence type="predicted"/>
<dbReference type="GO" id="GO:0008324">
    <property type="term" value="F:monoatomic cation transmembrane transporter activity"/>
    <property type="evidence" value="ECO:0007669"/>
    <property type="project" value="InterPro"/>
</dbReference>
<evidence type="ECO:0000313" key="5">
    <source>
        <dbReference type="EMBL" id="VAV93896.1"/>
    </source>
</evidence>
<accession>A0A3B0RZA3</accession>
<dbReference type="Pfam" id="PF02254">
    <property type="entry name" value="TrkA_N"/>
    <property type="match status" value="1"/>
</dbReference>
<dbReference type="Gene3D" id="3.40.50.720">
    <property type="entry name" value="NAD(P)-binding Rossmann-like Domain"/>
    <property type="match status" value="1"/>
</dbReference>
<dbReference type="InterPro" id="IPR003148">
    <property type="entry name" value="RCK_N"/>
</dbReference>
<feature type="domain" description="RCK C-terminal" evidence="4">
    <location>
        <begin position="144"/>
        <end position="224"/>
    </location>
</feature>
<keyword evidence="1" id="KW-0813">Transport</keyword>
<keyword evidence="2" id="KW-0406">Ion transport</keyword>
<dbReference type="Pfam" id="PF02080">
    <property type="entry name" value="TrkA_C"/>
    <property type="match status" value="1"/>
</dbReference>
<feature type="domain" description="RCK N-terminal" evidence="3">
    <location>
        <begin position="11"/>
        <end position="127"/>
    </location>
</feature>
<dbReference type="InterPro" id="IPR006037">
    <property type="entry name" value="RCK_C"/>
</dbReference>
<evidence type="ECO:0000256" key="1">
    <source>
        <dbReference type="ARBA" id="ARBA00022448"/>
    </source>
</evidence>
<dbReference type="InterPro" id="IPR036291">
    <property type="entry name" value="NAD(P)-bd_dom_sf"/>
</dbReference>
<dbReference type="GO" id="GO:0006813">
    <property type="term" value="P:potassium ion transport"/>
    <property type="evidence" value="ECO:0007669"/>
    <property type="project" value="InterPro"/>
</dbReference>
<dbReference type="Gene3D" id="3.30.70.1450">
    <property type="entry name" value="Regulator of K+ conductance, C-terminal domain"/>
    <property type="match status" value="1"/>
</dbReference>
<gene>
    <name evidence="5" type="ORF">MNBD_ACTINO02-2034</name>
</gene>
<dbReference type="AlphaFoldDB" id="A0A3B0RZA3"/>
<dbReference type="PANTHER" id="PTHR43833">
    <property type="entry name" value="POTASSIUM CHANNEL PROTEIN 2-RELATED-RELATED"/>
    <property type="match status" value="1"/>
</dbReference>
<dbReference type="EMBL" id="UOEK01000052">
    <property type="protein sequence ID" value="VAV93896.1"/>
    <property type="molecule type" value="Genomic_DNA"/>
</dbReference>
<dbReference type="SUPFAM" id="SSF51735">
    <property type="entry name" value="NAD(P)-binding Rossmann-fold domains"/>
    <property type="match status" value="1"/>
</dbReference>
<dbReference type="InterPro" id="IPR036721">
    <property type="entry name" value="RCK_C_sf"/>
</dbReference>
<evidence type="ECO:0000256" key="2">
    <source>
        <dbReference type="ARBA" id="ARBA00023065"/>
    </source>
</evidence>
<evidence type="ECO:0008006" key="6">
    <source>
        <dbReference type="Google" id="ProtNLM"/>
    </source>
</evidence>
<dbReference type="PROSITE" id="PS51202">
    <property type="entry name" value="RCK_C"/>
    <property type="match status" value="1"/>
</dbReference>
<evidence type="ECO:0000259" key="3">
    <source>
        <dbReference type="PROSITE" id="PS51201"/>
    </source>
</evidence>
<sequence>MHRPYPNLWSAMKIILVGAGATTREVLRRLGDQWEVAVVDTDLRRFDRIGAIREFEAIVGDGSSELVLARAGLDQAHAVVAATGYDDVNLACVKIAVEAGVIRVVGIAIDPSRSDEYTDAGAHVVAPSALAARQVEISLEPRRVASTAFAGGKAEAIEFYIGPDTPVAGKRLRDLHSETWVIAAVLRGDHLIVPHGGTQILAGDRVTVVGSAADFAAIVATFTSGESRFPEGYGRRVAVALSSEADVVSTGLTAVDMVRSTRADSLLVVQPETGRDTDRQAELDAL</sequence>
<reference evidence="5" key="1">
    <citation type="submission" date="2018-06" db="EMBL/GenBank/DDBJ databases">
        <authorList>
            <person name="Zhirakovskaya E."/>
        </authorList>
    </citation>
    <scope>NUCLEOTIDE SEQUENCE</scope>
</reference>
<name>A0A3B0RZA3_9ZZZZ</name>
<organism evidence="5">
    <name type="scientific">hydrothermal vent metagenome</name>
    <dbReference type="NCBI Taxonomy" id="652676"/>
    <lineage>
        <taxon>unclassified sequences</taxon>
        <taxon>metagenomes</taxon>
        <taxon>ecological metagenomes</taxon>
    </lineage>
</organism>